<proteinExistence type="predicted"/>
<dbReference type="EMBL" id="KE525157">
    <property type="protein sequence ID" value="KFB41821.1"/>
    <property type="molecule type" value="Genomic_DNA"/>
</dbReference>
<name>A0A084VV27_ANOSI</name>
<dbReference type="VEuPathDB" id="VectorBase:ASIC009660"/>
<accession>A0A084VV27</accession>
<dbReference type="AlphaFoldDB" id="A0A084VV27"/>
<reference evidence="2 4" key="1">
    <citation type="journal article" date="2014" name="BMC Genomics">
        <title>Genome sequence of Anopheles sinensis provides insight into genetics basis of mosquito competence for malaria parasites.</title>
        <authorList>
            <person name="Zhou D."/>
            <person name="Zhang D."/>
            <person name="Ding G."/>
            <person name="Shi L."/>
            <person name="Hou Q."/>
            <person name="Ye Y."/>
            <person name="Xu Y."/>
            <person name="Zhou H."/>
            <person name="Xiong C."/>
            <person name="Li S."/>
            <person name="Yu J."/>
            <person name="Hong S."/>
            <person name="Yu X."/>
            <person name="Zou P."/>
            <person name="Chen C."/>
            <person name="Chang X."/>
            <person name="Wang W."/>
            <person name="Lv Y."/>
            <person name="Sun Y."/>
            <person name="Ma L."/>
            <person name="Shen B."/>
            <person name="Zhu C."/>
        </authorList>
    </citation>
    <scope>NUCLEOTIDE SEQUENCE [LARGE SCALE GENOMIC DNA]</scope>
</reference>
<evidence type="ECO:0000313" key="3">
    <source>
        <dbReference type="EnsemblMetazoa" id="ASIC009660-PA"/>
    </source>
</evidence>
<feature type="region of interest" description="Disordered" evidence="1">
    <location>
        <begin position="1"/>
        <end position="44"/>
    </location>
</feature>
<keyword evidence="4" id="KW-1185">Reference proteome</keyword>
<gene>
    <name evidence="2" type="ORF">ZHAS_00009660</name>
</gene>
<protein>
    <submittedName>
        <fullName evidence="2 3">Uncharacterized protein</fullName>
    </submittedName>
</protein>
<organism evidence="2">
    <name type="scientific">Anopheles sinensis</name>
    <name type="common">Mosquito</name>
    <dbReference type="NCBI Taxonomy" id="74873"/>
    <lineage>
        <taxon>Eukaryota</taxon>
        <taxon>Metazoa</taxon>
        <taxon>Ecdysozoa</taxon>
        <taxon>Arthropoda</taxon>
        <taxon>Hexapoda</taxon>
        <taxon>Insecta</taxon>
        <taxon>Pterygota</taxon>
        <taxon>Neoptera</taxon>
        <taxon>Endopterygota</taxon>
        <taxon>Diptera</taxon>
        <taxon>Nematocera</taxon>
        <taxon>Culicoidea</taxon>
        <taxon>Culicidae</taxon>
        <taxon>Anophelinae</taxon>
        <taxon>Anopheles</taxon>
    </lineage>
</organism>
<reference evidence="3" key="2">
    <citation type="submission" date="2020-05" db="UniProtKB">
        <authorList>
            <consortium name="EnsemblMetazoa"/>
        </authorList>
    </citation>
    <scope>IDENTIFICATION</scope>
</reference>
<evidence type="ECO:0000256" key="1">
    <source>
        <dbReference type="SAM" id="MobiDB-lite"/>
    </source>
</evidence>
<dbReference type="EMBL" id="ATLV01017148">
    <property type="status" value="NOT_ANNOTATED_CDS"/>
    <property type="molecule type" value="Genomic_DNA"/>
</dbReference>
<evidence type="ECO:0000313" key="4">
    <source>
        <dbReference type="Proteomes" id="UP000030765"/>
    </source>
</evidence>
<dbReference type="EnsemblMetazoa" id="ASIC009660-RA">
    <property type="protein sequence ID" value="ASIC009660-PA"/>
    <property type="gene ID" value="ASIC009660"/>
</dbReference>
<feature type="compositionally biased region" description="Basic and acidic residues" evidence="1">
    <location>
        <begin position="28"/>
        <end position="38"/>
    </location>
</feature>
<dbReference type="Proteomes" id="UP000030765">
    <property type="component" value="Unassembled WGS sequence"/>
</dbReference>
<sequence length="83" mass="9231">MSSAGVSTEPEANDVADRPDSHYGSLSAKKDVASRLNDDNDDDDDTALVFARKESTVLAVCQNYHRVLFASHTNTQAHYHQHW</sequence>
<evidence type="ECO:0000313" key="2">
    <source>
        <dbReference type="EMBL" id="KFB41821.1"/>
    </source>
</evidence>